<dbReference type="InterPro" id="IPR010486">
    <property type="entry name" value="HNS-dep_expression_A/B"/>
</dbReference>
<proteinExistence type="predicted"/>
<evidence type="ECO:0000256" key="4">
    <source>
        <dbReference type="SAM" id="SignalP"/>
    </source>
</evidence>
<dbReference type="EMBL" id="CP048630">
    <property type="protein sequence ID" value="QIB32712.1"/>
    <property type="molecule type" value="Genomic_DNA"/>
</dbReference>
<evidence type="ECO:0000256" key="1">
    <source>
        <dbReference type="ARBA" id="ARBA00022729"/>
    </source>
</evidence>
<evidence type="ECO:0000256" key="3">
    <source>
        <dbReference type="ARBA" id="ARBA00023186"/>
    </source>
</evidence>
<dbReference type="Proteomes" id="UP000464751">
    <property type="component" value="Chromosome"/>
</dbReference>
<dbReference type="RefSeq" id="WP_163073799.1">
    <property type="nucleotide sequence ID" value="NZ_CP048630.1"/>
</dbReference>
<keyword evidence="1 4" id="KW-0732">Signal</keyword>
<feature type="signal peptide" evidence="4">
    <location>
        <begin position="1"/>
        <end position="19"/>
    </location>
</feature>
<keyword evidence="6" id="KW-1185">Reference proteome</keyword>
<evidence type="ECO:0000313" key="6">
    <source>
        <dbReference type="Proteomes" id="UP000464751"/>
    </source>
</evidence>
<dbReference type="Pfam" id="PF06411">
    <property type="entry name" value="HdeA"/>
    <property type="match status" value="1"/>
</dbReference>
<dbReference type="KEGG" id="apra:G3A50_02585"/>
<accession>A0A6P1YHT5</accession>
<gene>
    <name evidence="5" type="ORF">G3A50_02585</name>
</gene>
<dbReference type="AlphaFoldDB" id="A0A6P1YHT5"/>
<reference evidence="5 6" key="1">
    <citation type="submission" date="2020-02" db="EMBL/GenBank/DDBJ databases">
        <authorList>
            <person name="Li G."/>
        </authorList>
    </citation>
    <scope>NUCLEOTIDE SEQUENCE [LARGE SCALE GENOMIC DNA]</scope>
    <source>
        <strain evidence="5 6">DSM 102029</strain>
    </source>
</reference>
<evidence type="ECO:0000256" key="2">
    <source>
        <dbReference type="ARBA" id="ARBA00022764"/>
    </source>
</evidence>
<keyword evidence="3" id="KW-0143">Chaperone</keyword>
<protein>
    <recommendedName>
        <fullName evidence="7">Acid stress chaperone HdeB</fullName>
    </recommendedName>
</protein>
<organism evidence="5 6">
    <name type="scientific">Ancylobacter pratisalsi</name>
    <dbReference type="NCBI Taxonomy" id="1745854"/>
    <lineage>
        <taxon>Bacteria</taxon>
        <taxon>Pseudomonadati</taxon>
        <taxon>Pseudomonadota</taxon>
        <taxon>Alphaproteobacteria</taxon>
        <taxon>Hyphomicrobiales</taxon>
        <taxon>Xanthobacteraceae</taxon>
        <taxon>Ancylobacter</taxon>
    </lineage>
</organism>
<sequence>MKKIALALACAFVPLPAFADQIDLSTMTCAEFLQSDKTEMMLTLAWLDAYYKDVDAPPVIDTDKFVANAGKLGDYCAANPTIGLITATDELFGE</sequence>
<keyword evidence="2" id="KW-0574">Periplasm</keyword>
<dbReference type="InterPro" id="IPR038303">
    <property type="entry name" value="HdeA/HdeB_sf"/>
</dbReference>
<evidence type="ECO:0000313" key="5">
    <source>
        <dbReference type="EMBL" id="QIB32712.1"/>
    </source>
</evidence>
<evidence type="ECO:0008006" key="7">
    <source>
        <dbReference type="Google" id="ProtNLM"/>
    </source>
</evidence>
<dbReference type="Gene3D" id="1.10.890.10">
    <property type="entry name" value="HNS-dependent expression A"/>
    <property type="match status" value="1"/>
</dbReference>
<name>A0A6P1YHT5_9HYPH</name>
<feature type="chain" id="PRO_5026986709" description="Acid stress chaperone HdeB" evidence="4">
    <location>
        <begin position="20"/>
        <end position="94"/>
    </location>
</feature>